<feature type="region of interest" description="Disordered" evidence="6">
    <location>
        <begin position="322"/>
        <end position="717"/>
    </location>
</feature>
<evidence type="ECO:0000256" key="5">
    <source>
        <dbReference type="ARBA" id="ARBA00023180"/>
    </source>
</evidence>
<keyword evidence="5" id="KW-0325">Glycoprotein</keyword>
<evidence type="ECO:0000256" key="4">
    <source>
        <dbReference type="ARBA" id="ARBA00022729"/>
    </source>
</evidence>
<name>A0A2P7YCL5_9ASCO</name>
<dbReference type="VEuPathDB" id="FungiDB:C7M61_005183"/>
<dbReference type="AlphaFoldDB" id="A0A2P7YCL5"/>
<dbReference type="EMBL" id="PYFQ01000023">
    <property type="protein sequence ID" value="PSK33719.1"/>
    <property type="molecule type" value="Genomic_DNA"/>
</dbReference>
<feature type="compositionally biased region" description="Low complexity" evidence="6">
    <location>
        <begin position="375"/>
        <end position="384"/>
    </location>
</feature>
<gene>
    <name evidence="9" type="ORF">C7M61_005183</name>
</gene>
<dbReference type="OrthoDB" id="4022214at2759"/>
<evidence type="ECO:0000313" key="10">
    <source>
        <dbReference type="Proteomes" id="UP000241107"/>
    </source>
</evidence>
<reference evidence="9 10" key="1">
    <citation type="submission" date="2018-03" db="EMBL/GenBank/DDBJ databases">
        <title>Candida pseudohaemulonii genome assembly and annotation.</title>
        <authorList>
            <person name="Munoz J.F."/>
            <person name="Gade L.G."/>
            <person name="Chow N.A."/>
            <person name="Litvintseva A.P."/>
            <person name="Loparev V.N."/>
            <person name="Cuomo C.A."/>
        </authorList>
    </citation>
    <scope>NUCLEOTIDE SEQUENCE [LARGE SCALE GENOMIC DNA]</scope>
    <source>
        <strain evidence="9 10">B12108</strain>
    </source>
</reference>
<keyword evidence="2" id="KW-0134">Cell wall</keyword>
<evidence type="ECO:0000313" key="9">
    <source>
        <dbReference type="EMBL" id="PSK33719.1"/>
    </source>
</evidence>
<feature type="compositionally biased region" description="Low complexity" evidence="6">
    <location>
        <begin position="469"/>
        <end position="481"/>
    </location>
</feature>
<evidence type="ECO:0000256" key="2">
    <source>
        <dbReference type="ARBA" id="ARBA00022512"/>
    </source>
</evidence>
<evidence type="ECO:0000256" key="7">
    <source>
        <dbReference type="SAM" id="SignalP"/>
    </source>
</evidence>
<dbReference type="GeneID" id="36568569"/>
<dbReference type="RefSeq" id="XP_024711300.1">
    <property type="nucleotide sequence ID" value="XM_024860492.1"/>
</dbReference>
<sequence length="899" mass="92618">MRFTNSISWAAVALCASTTSALQVNTDTTTSGDGGVNYIRDGLFIEPDVYFLVTSSSSTRIGGDINNKGQFFVESSDGLTASVVLSSGSLDNSGDIIFNGTNSLLGTYYNLDASRDFINSGNIWLQLKNSNLFSPISLTSGNLFSTGEWENTGRIHLIQEQGAPSTVTITANSGEVKNEGTICLENINWSQSVSIEGEGCVNVGDGAVMTLATFGYTTNENQIFYLDASNSLVLVALDSNNEAQRTYTVGGFGNGNKIRTNLGFSDWSYSDDTLSLIGIFELFKINIKIGEGYDLSDFRTSSGGSGGSYISYTGAVPAGDTPPDKCLCADPPEEPTDTSAASSATEPASTEPESSTTTPDDEATSSADNDDDEITTTFETTDSDGNPTTESGVVSTGTDSNGDPTSSTSLFPGDGDDGDDGITTTFETTDSDGNPTTESGVVSTGTDSNGDPTSSTSLFPGDGDDGDDGITTTFETTDSDGNPTTESGVVSTGTDSNGDPTSSTSLFPGDGDDGADDGITTTFETTDSDGNPTTESGVVSTGTDSNGDPTSSTSLFPGDDNDGDDGITTTFETTDSDGNPTTESGVVSTGTDSDGNPTSSTSLFPGDDDNQDGVTTTFETTDSDGNPTTESGVIKTSTDADGNPITSTSLFPGDDDGKTTTFETTDADGNPTTQSGIIGVSTDSNGDWQTSTSLLPDENEHTTSWTTTDSDGNPVTNSGVVKETTDADGNLITTTSQFDPTEYITTVCDTDDAGKVHTKTVYVCDTSDEAGSKSKVTGAIVKTTIHGVVTEYTTYCPPASTHVSEHETVENGKTRTVTKTEIVQVDVWGHKHTSSVAGEPSTAGKPSGKPSVVTSPVETKEGGASSAPAASRISTYEGGAASPFLSLGLAFPLGLLALL</sequence>
<keyword evidence="4 7" id="KW-0732">Signal</keyword>
<keyword evidence="10" id="KW-1185">Reference proteome</keyword>
<feature type="compositionally biased region" description="Low complexity" evidence="6">
    <location>
        <begin position="337"/>
        <end position="358"/>
    </location>
</feature>
<evidence type="ECO:0000259" key="8">
    <source>
        <dbReference type="Pfam" id="PF11765"/>
    </source>
</evidence>
<evidence type="ECO:0000256" key="1">
    <source>
        <dbReference type="ARBA" id="ARBA00004191"/>
    </source>
</evidence>
<feature type="compositionally biased region" description="Polar residues" evidence="6">
    <location>
        <begin position="670"/>
        <end position="694"/>
    </location>
</feature>
<keyword evidence="3" id="KW-0964">Secreted</keyword>
<comment type="caution">
    <text evidence="9">The sequence shown here is derived from an EMBL/GenBank/DDBJ whole genome shotgun (WGS) entry which is preliminary data.</text>
</comment>
<protein>
    <recommendedName>
        <fullName evidence="8">Hyphally-regulated cell wall protein N-terminal domain-containing protein</fullName>
    </recommendedName>
</protein>
<feature type="signal peptide" evidence="7">
    <location>
        <begin position="1"/>
        <end position="21"/>
    </location>
</feature>
<dbReference type="GO" id="GO:0009277">
    <property type="term" value="C:fungal-type cell wall"/>
    <property type="evidence" value="ECO:0007669"/>
    <property type="project" value="UniProtKB-ARBA"/>
</dbReference>
<feature type="compositionally biased region" description="Polar residues" evidence="6">
    <location>
        <begin position="702"/>
        <end position="717"/>
    </location>
</feature>
<feature type="compositionally biased region" description="Polar residues" evidence="6">
    <location>
        <begin position="482"/>
        <end position="506"/>
    </location>
</feature>
<feature type="compositionally biased region" description="Polar residues" evidence="6">
    <location>
        <begin position="612"/>
        <end position="650"/>
    </location>
</feature>
<evidence type="ECO:0000256" key="6">
    <source>
        <dbReference type="SAM" id="MobiDB-lite"/>
    </source>
</evidence>
<dbReference type="Pfam" id="PF11765">
    <property type="entry name" value="Hyphal_reg_CWP"/>
    <property type="match status" value="1"/>
</dbReference>
<feature type="compositionally biased region" description="Polar residues" evidence="6">
    <location>
        <begin position="567"/>
        <end position="603"/>
    </location>
</feature>
<evidence type="ECO:0000256" key="3">
    <source>
        <dbReference type="ARBA" id="ARBA00022525"/>
    </source>
</evidence>
<dbReference type="InterPro" id="IPR021031">
    <property type="entry name" value="Hyphal-reg_cell_wall_N"/>
</dbReference>
<feature type="compositionally biased region" description="Polar residues" evidence="6">
    <location>
        <begin position="385"/>
        <end position="410"/>
    </location>
</feature>
<feature type="compositionally biased region" description="Polar residues" evidence="6">
    <location>
        <begin position="434"/>
        <end position="458"/>
    </location>
</feature>
<dbReference type="STRING" id="418784.A0A2P7YCL5"/>
<feature type="region of interest" description="Disordered" evidence="6">
    <location>
        <begin position="829"/>
        <end position="871"/>
    </location>
</feature>
<feature type="compositionally biased region" description="Low complexity" evidence="6">
    <location>
        <begin position="421"/>
        <end position="433"/>
    </location>
</feature>
<dbReference type="Proteomes" id="UP000241107">
    <property type="component" value="Unassembled WGS sequence"/>
</dbReference>
<feature type="compositionally biased region" description="Polar residues" evidence="6">
    <location>
        <begin position="519"/>
        <end position="555"/>
    </location>
</feature>
<accession>A0A2P7YCL5</accession>
<feature type="compositionally biased region" description="Acidic residues" evidence="6">
    <location>
        <begin position="359"/>
        <end position="374"/>
    </location>
</feature>
<proteinExistence type="predicted"/>
<organism evidence="9 10">
    <name type="scientific">Candidozyma pseudohaemuli</name>
    <dbReference type="NCBI Taxonomy" id="418784"/>
    <lineage>
        <taxon>Eukaryota</taxon>
        <taxon>Fungi</taxon>
        <taxon>Dikarya</taxon>
        <taxon>Ascomycota</taxon>
        <taxon>Saccharomycotina</taxon>
        <taxon>Pichiomycetes</taxon>
        <taxon>Metschnikowiaceae</taxon>
        <taxon>Candidozyma</taxon>
    </lineage>
</organism>
<feature type="chain" id="PRO_5015186395" description="Hyphally-regulated cell wall protein N-terminal domain-containing protein" evidence="7">
    <location>
        <begin position="22"/>
        <end position="899"/>
    </location>
</feature>
<feature type="domain" description="Hyphally-regulated cell wall protein N-terminal" evidence="8">
    <location>
        <begin position="13"/>
        <end position="335"/>
    </location>
</feature>
<comment type="subcellular location">
    <subcellularLocation>
        <location evidence="1">Secreted</location>
        <location evidence="1">Cell wall</location>
    </subcellularLocation>
</comment>